<dbReference type="InterPro" id="IPR013813">
    <property type="entry name" value="Endoribo_LPSP/chorism_mut-like"/>
</dbReference>
<evidence type="ECO:0000259" key="1">
    <source>
        <dbReference type="Pfam" id="PF14588"/>
    </source>
</evidence>
<dbReference type="EMBL" id="JACIIX010000001">
    <property type="protein sequence ID" value="MBB6208718.1"/>
    <property type="molecule type" value="Genomic_DNA"/>
</dbReference>
<organism evidence="2 3">
    <name type="scientific">Novispirillum itersonii</name>
    <name type="common">Aquaspirillum itersonii</name>
    <dbReference type="NCBI Taxonomy" id="189"/>
    <lineage>
        <taxon>Bacteria</taxon>
        <taxon>Pseudomonadati</taxon>
        <taxon>Pseudomonadota</taxon>
        <taxon>Alphaproteobacteria</taxon>
        <taxon>Rhodospirillales</taxon>
        <taxon>Novispirillaceae</taxon>
        <taxon>Novispirillum</taxon>
    </lineage>
</organism>
<dbReference type="PANTHER" id="PTHR43760">
    <property type="entry name" value="ENDORIBONUCLEASE-RELATED"/>
    <property type="match status" value="1"/>
</dbReference>
<dbReference type="InterPro" id="IPR035959">
    <property type="entry name" value="RutC-like_sf"/>
</dbReference>
<dbReference type="Pfam" id="PF14588">
    <property type="entry name" value="YjgF_endoribonc"/>
    <property type="match status" value="1"/>
</dbReference>
<keyword evidence="3" id="KW-1185">Reference proteome</keyword>
<dbReference type="AlphaFoldDB" id="A0A7W9ZC23"/>
<feature type="domain" description="Endoribonuclease L-PSP/chorismate mutase-like" evidence="1">
    <location>
        <begin position="13"/>
        <end position="140"/>
    </location>
</feature>
<dbReference type="RefSeq" id="WP_184259969.1">
    <property type="nucleotide sequence ID" value="NZ_JACIIX010000001.1"/>
</dbReference>
<dbReference type="Gene3D" id="3.30.1330.40">
    <property type="entry name" value="RutC-like"/>
    <property type="match status" value="1"/>
</dbReference>
<name>A0A7W9ZC23_NOVIT</name>
<dbReference type="SUPFAM" id="SSF55298">
    <property type="entry name" value="YjgF-like"/>
    <property type="match status" value="1"/>
</dbReference>
<protein>
    <submittedName>
        <fullName evidence="2">Enamine deaminase RidA (YjgF/YER057c/UK114 family)</fullName>
    </submittedName>
</protein>
<comment type="caution">
    <text evidence="2">The sequence shown here is derived from an EMBL/GenBank/DDBJ whole genome shotgun (WGS) entry which is preliminary data.</text>
</comment>
<reference evidence="2 3" key="1">
    <citation type="submission" date="2020-08" db="EMBL/GenBank/DDBJ databases">
        <title>Genomic Encyclopedia of Type Strains, Phase IV (KMG-IV): sequencing the most valuable type-strain genomes for metagenomic binning, comparative biology and taxonomic classification.</title>
        <authorList>
            <person name="Goeker M."/>
        </authorList>
    </citation>
    <scope>NUCLEOTIDE SEQUENCE [LARGE SCALE GENOMIC DNA]</scope>
    <source>
        <strain evidence="2 3">DSM 11590</strain>
    </source>
</reference>
<evidence type="ECO:0000313" key="3">
    <source>
        <dbReference type="Proteomes" id="UP000544872"/>
    </source>
</evidence>
<dbReference type="CDD" id="cd02199">
    <property type="entry name" value="YjgF_YER057c_UK114_like_1"/>
    <property type="match status" value="1"/>
</dbReference>
<evidence type="ECO:0000313" key="2">
    <source>
        <dbReference type="EMBL" id="MBB6208718.1"/>
    </source>
</evidence>
<gene>
    <name evidence="2" type="ORF">FHS48_000099</name>
</gene>
<sequence length="162" mass="16082">MTQPVPPTIAQAVAALGLTLPAATAPVATYVSTRRSGALLYVSGQISMVDGQPAFLGRIGDTVSPPDGLRAAQAAALGVLAQIAAATDGTVAAVRQVLKLGVYVASAPDFTGQPQVANGASDLMVAVFGEAGRHTRAAVGVAALPRGVAVEIDAVVELEAGQ</sequence>
<dbReference type="Proteomes" id="UP000544872">
    <property type="component" value="Unassembled WGS sequence"/>
</dbReference>
<dbReference type="PANTHER" id="PTHR43760:SF1">
    <property type="entry name" value="ENDORIBONUCLEASE L-PSP_CHORISMATE MUTASE-LIKE DOMAIN-CONTAINING PROTEIN"/>
    <property type="match status" value="1"/>
</dbReference>
<proteinExistence type="predicted"/>
<accession>A0A7W9ZC23</accession>